<dbReference type="NCBIfam" id="TIGR00589">
    <property type="entry name" value="ogt"/>
    <property type="match status" value="1"/>
</dbReference>
<evidence type="ECO:0000256" key="11">
    <source>
        <dbReference type="ARBA" id="ARBA00022723"/>
    </source>
</evidence>
<sequence>MKHRLALTQGVVWMMPKEHNNKVKFEKASQCKNGTVSRVCFSTPMGDLEMKFCPSGIHTLHRLSKDDSDFSPDIWTKVSVKQAEGSSEVHSHVLSCLDWLKAFFGQPSSRSLAEKPSLCFGNRASGFYPLVWETLAREVPFGTTISYGKLAILCGSPGGSRAVGTAMRENPILLMVPCHRVIKSDGQIGHFSGGKSVKQWLLSHEQNK</sequence>
<dbReference type="GO" id="GO:0003677">
    <property type="term" value="F:DNA binding"/>
    <property type="evidence" value="ECO:0007669"/>
    <property type="project" value="UniProtKB-KW"/>
</dbReference>
<evidence type="ECO:0000256" key="4">
    <source>
        <dbReference type="ARBA" id="ARBA00004123"/>
    </source>
</evidence>
<dbReference type="GO" id="GO:0003908">
    <property type="term" value="F:methylated-DNA-[protein]-cysteine S-methyltransferase activity"/>
    <property type="evidence" value="ECO:0007669"/>
    <property type="project" value="UniProtKB-EC"/>
</dbReference>
<keyword evidence="14" id="KW-0238">DNA-binding</keyword>
<evidence type="ECO:0000256" key="5">
    <source>
        <dbReference type="ARBA" id="ARBA00008711"/>
    </source>
</evidence>
<accession>A0A7R9A6T1</accession>
<keyword evidence="11" id="KW-0479">Metal-binding</keyword>
<comment type="catalytic activity">
    <reaction evidence="1">
        <text>a 4-O-methyl-thymidine in DNA + L-cysteinyl-[protein] = a thymidine in DNA + S-methyl-L-cysteinyl-[protein]</text>
        <dbReference type="Rhea" id="RHEA:53428"/>
        <dbReference type="Rhea" id="RHEA-COMP:10131"/>
        <dbReference type="Rhea" id="RHEA-COMP:10132"/>
        <dbReference type="Rhea" id="RHEA-COMP:13555"/>
        <dbReference type="Rhea" id="RHEA-COMP:13556"/>
        <dbReference type="ChEBI" id="CHEBI:29950"/>
        <dbReference type="ChEBI" id="CHEBI:82612"/>
        <dbReference type="ChEBI" id="CHEBI:137386"/>
        <dbReference type="ChEBI" id="CHEBI:137387"/>
        <dbReference type="EC" id="2.1.1.63"/>
    </reaction>
</comment>
<evidence type="ECO:0000256" key="19">
    <source>
        <dbReference type="ARBA" id="ARBA00049348"/>
    </source>
</evidence>
<dbReference type="AlphaFoldDB" id="A0A7R9A6T1"/>
<dbReference type="Gene3D" id="3.30.160.70">
    <property type="entry name" value="Methylated DNA-protein cysteine methyltransferase domain"/>
    <property type="match status" value="1"/>
</dbReference>
<name>A0A7R9A6T1_9CRUS</name>
<evidence type="ECO:0000256" key="2">
    <source>
        <dbReference type="ARBA" id="ARBA00001947"/>
    </source>
</evidence>
<keyword evidence="16" id="KW-0539">Nucleus</keyword>
<keyword evidence="13" id="KW-0862">Zinc</keyword>
<evidence type="ECO:0000256" key="1">
    <source>
        <dbReference type="ARBA" id="ARBA00001286"/>
    </source>
</evidence>
<keyword evidence="10" id="KW-0808">Transferase</keyword>
<dbReference type="OrthoDB" id="6335353at2759"/>
<comment type="similarity">
    <text evidence="5">Belongs to the MGMT family.</text>
</comment>
<evidence type="ECO:0000256" key="16">
    <source>
        <dbReference type="ARBA" id="ARBA00023242"/>
    </source>
</evidence>
<evidence type="ECO:0000256" key="7">
    <source>
        <dbReference type="ARBA" id="ARBA00015377"/>
    </source>
</evidence>
<dbReference type="InterPro" id="IPR014048">
    <property type="entry name" value="MethylDNA_cys_MeTrfase_DNA-bd"/>
</dbReference>
<comment type="subcellular location">
    <subcellularLocation>
        <location evidence="4">Nucleus</location>
    </subcellularLocation>
</comment>
<evidence type="ECO:0000256" key="9">
    <source>
        <dbReference type="ARBA" id="ARBA00022603"/>
    </source>
</evidence>
<keyword evidence="15" id="KW-0234">DNA repair</keyword>
<evidence type="ECO:0000256" key="13">
    <source>
        <dbReference type="ARBA" id="ARBA00022833"/>
    </source>
</evidence>
<reference evidence="21" key="1">
    <citation type="submission" date="2020-11" db="EMBL/GenBank/DDBJ databases">
        <authorList>
            <person name="Tran Van P."/>
        </authorList>
    </citation>
    <scope>NUCLEOTIDE SEQUENCE</scope>
</reference>
<proteinExistence type="inferred from homology"/>
<dbReference type="InterPro" id="IPR001497">
    <property type="entry name" value="MethylDNA_cys_MeTrfase_AS"/>
</dbReference>
<dbReference type="GO" id="GO:0032259">
    <property type="term" value="P:methylation"/>
    <property type="evidence" value="ECO:0007669"/>
    <property type="project" value="UniProtKB-KW"/>
</dbReference>
<feature type="domain" description="Methylated-DNA-[protein]-cysteine S-methyltransferase DNA binding" evidence="20">
    <location>
        <begin position="127"/>
        <end position="206"/>
    </location>
</feature>
<dbReference type="InterPro" id="IPR036217">
    <property type="entry name" value="MethylDNA_cys_MeTrfase_DNAb"/>
</dbReference>
<dbReference type="InterPro" id="IPR036388">
    <property type="entry name" value="WH-like_DNA-bd_sf"/>
</dbReference>
<keyword evidence="9" id="KW-0489">Methyltransferase</keyword>
<dbReference type="EMBL" id="LR900542">
    <property type="protein sequence ID" value="CAD7246059.1"/>
    <property type="molecule type" value="Genomic_DNA"/>
</dbReference>
<dbReference type="PANTHER" id="PTHR46460:SF1">
    <property type="entry name" value="METHYLATED-DNA--PROTEIN-CYSTEINE METHYLTRANSFERASE"/>
    <property type="match status" value="1"/>
</dbReference>
<evidence type="ECO:0000256" key="15">
    <source>
        <dbReference type="ARBA" id="ARBA00023204"/>
    </source>
</evidence>
<evidence type="ECO:0000256" key="10">
    <source>
        <dbReference type="ARBA" id="ARBA00022679"/>
    </source>
</evidence>
<protein>
    <recommendedName>
        <fullName evidence="7">Methylated-DNA--protein-cysteine methyltransferase</fullName>
        <ecNumber evidence="6">2.1.1.63</ecNumber>
    </recommendedName>
    <alternativeName>
        <fullName evidence="17">6-O-methylguanine-DNA methyltransferase</fullName>
    </alternativeName>
    <alternativeName>
        <fullName evidence="18">O-6-methylguanine-DNA-alkyltransferase</fullName>
    </alternativeName>
</protein>
<evidence type="ECO:0000256" key="12">
    <source>
        <dbReference type="ARBA" id="ARBA00022763"/>
    </source>
</evidence>
<dbReference type="GO" id="GO:0046872">
    <property type="term" value="F:metal ion binding"/>
    <property type="evidence" value="ECO:0007669"/>
    <property type="project" value="UniProtKB-KW"/>
</dbReference>
<evidence type="ECO:0000313" key="21">
    <source>
        <dbReference type="EMBL" id="CAD7246059.1"/>
    </source>
</evidence>
<gene>
    <name evidence="21" type="ORF">DSTB1V02_LOCUS5922</name>
</gene>
<keyword evidence="12" id="KW-0227">DNA damage</keyword>
<evidence type="ECO:0000256" key="14">
    <source>
        <dbReference type="ARBA" id="ARBA00023125"/>
    </source>
</evidence>
<evidence type="ECO:0000256" key="18">
    <source>
        <dbReference type="ARBA" id="ARBA00031621"/>
    </source>
</evidence>
<dbReference type="SUPFAM" id="SSF46767">
    <property type="entry name" value="Methylated DNA-protein cysteine methyltransferase, C-terminal domain"/>
    <property type="match status" value="1"/>
</dbReference>
<dbReference type="FunFam" id="1.10.10.10:FF:000214">
    <property type="entry name" value="Methylated-DNA--protein-cysteine methyltransferase"/>
    <property type="match status" value="1"/>
</dbReference>
<evidence type="ECO:0000256" key="17">
    <source>
        <dbReference type="ARBA" id="ARBA00030795"/>
    </source>
</evidence>
<dbReference type="PROSITE" id="PS00374">
    <property type="entry name" value="MGMT"/>
    <property type="match status" value="1"/>
</dbReference>
<comment type="cofactor">
    <cofactor evidence="2">
        <name>Zn(2+)</name>
        <dbReference type="ChEBI" id="CHEBI:29105"/>
    </cofactor>
</comment>
<dbReference type="PANTHER" id="PTHR46460">
    <property type="entry name" value="METHYLATED-DNA--PROTEIN-CYSTEINE METHYLTRANSFERASE"/>
    <property type="match status" value="1"/>
</dbReference>
<dbReference type="FunFam" id="3.30.160.70:FF:000001">
    <property type="entry name" value="Methylated-DNA--protein-cysteine methyltransferase"/>
    <property type="match status" value="1"/>
</dbReference>
<evidence type="ECO:0000256" key="3">
    <source>
        <dbReference type="ARBA" id="ARBA00003317"/>
    </source>
</evidence>
<comment type="catalytic activity">
    <reaction evidence="19">
        <text>a 6-O-methyl-2'-deoxyguanosine in DNA + L-cysteinyl-[protein] = S-methyl-L-cysteinyl-[protein] + a 2'-deoxyguanosine in DNA</text>
        <dbReference type="Rhea" id="RHEA:24000"/>
        <dbReference type="Rhea" id="RHEA-COMP:10131"/>
        <dbReference type="Rhea" id="RHEA-COMP:10132"/>
        <dbReference type="Rhea" id="RHEA-COMP:11367"/>
        <dbReference type="Rhea" id="RHEA-COMP:11368"/>
        <dbReference type="ChEBI" id="CHEBI:29950"/>
        <dbReference type="ChEBI" id="CHEBI:82612"/>
        <dbReference type="ChEBI" id="CHEBI:85445"/>
        <dbReference type="ChEBI" id="CHEBI:85448"/>
        <dbReference type="EC" id="2.1.1.63"/>
    </reaction>
</comment>
<evidence type="ECO:0000256" key="6">
    <source>
        <dbReference type="ARBA" id="ARBA00011918"/>
    </source>
</evidence>
<dbReference type="Gene3D" id="1.10.10.10">
    <property type="entry name" value="Winged helix-like DNA-binding domain superfamily/Winged helix DNA-binding domain"/>
    <property type="match status" value="1"/>
</dbReference>
<dbReference type="GO" id="GO:0005654">
    <property type="term" value="C:nucleoplasm"/>
    <property type="evidence" value="ECO:0007669"/>
    <property type="project" value="TreeGrafter"/>
</dbReference>
<organism evidence="21">
    <name type="scientific">Darwinula stevensoni</name>
    <dbReference type="NCBI Taxonomy" id="69355"/>
    <lineage>
        <taxon>Eukaryota</taxon>
        <taxon>Metazoa</taxon>
        <taxon>Ecdysozoa</taxon>
        <taxon>Arthropoda</taxon>
        <taxon>Crustacea</taxon>
        <taxon>Oligostraca</taxon>
        <taxon>Ostracoda</taxon>
        <taxon>Podocopa</taxon>
        <taxon>Podocopida</taxon>
        <taxon>Darwinulocopina</taxon>
        <taxon>Darwinuloidea</taxon>
        <taxon>Darwinulidae</taxon>
        <taxon>Darwinula</taxon>
    </lineage>
</organism>
<dbReference type="EMBL" id="CAJPEV010001025">
    <property type="protein sequence ID" value="CAG0890241.1"/>
    <property type="molecule type" value="Genomic_DNA"/>
</dbReference>
<dbReference type="CDD" id="cd06445">
    <property type="entry name" value="ATase"/>
    <property type="match status" value="1"/>
</dbReference>
<dbReference type="EC" id="2.1.1.63" evidence="6"/>
<comment type="function">
    <text evidence="3">Involved in the cellular defense against the biological effects of O6-methylguanine (O6-MeG) and O4-methylthymine (O4-MeT) in DNA. Repairs the methylated nucleobase in DNA by stoichiometrically transferring the methyl group to a cysteine residue in the enzyme. This is a suicide reaction: the enzyme is irreversibly inactivated.</text>
</comment>
<keyword evidence="8" id="KW-0597">Phosphoprotein</keyword>
<dbReference type="GO" id="GO:0006281">
    <property type="term" value="P:DNA repair"/>
    <property type="evidence" value="ECO:0007669"/>
    <property type="project" value="UniProtKB-KW"/>
</dbReference>
<evidence type="ECO:0000313" key="22">
    <source>
        <dbReference type="Proteomes" id="UP000677054"/>
    </source>
</evidence>
<keyword evidence="22" id="KW-1185">Reference proteome</keyword>
<evidence type="ECO:0000259" key="20">
    <source>
        <dbReference type="Pfam" id="PF01035"/>
    </source>
</evidence>
<dbReference type="Pfam" id="PF01035">
    <property type="entry name" value="DNA_binding_1"/>
    <property type="match status" value="1"/>
</dbReference>
<evidence type="ECO:0000256" key="8">
    <source>
        <dbReference type="ARBA" id="ARBA00022553"/>
    </source>
</evidence>
<dbReference type="Proteomes" id="UP000677054">
    <property type="component" value="Unassembled WGS sequence"/>
</dbReference>